<keyword evidence="3" id="KW-1185">Reference proteome</keyword>
<feature type="domain" description="Metallo-beta-lactamase" evidence="1">
    <location>
        <begin position="70"/>
        <end position="262"/>
    </location>
</feature>
<dbReference type="InterPro" id="IPR001279">
    <property type="entry name" value="Metallo-B-lactamas"/>
</dbReference>
<sequence length="323" mass="37540">MKEPRYIKSNLKSKRIVFEEEHPIRWSFMKVLREYSTLKQEFAINPYVEVYKFRDNLYCLYSESLDGAGDPWMYVIEGPKKAMLIDTGFGVGDLKGLIKELIPNKKLIVVNTHAHFDHAYGNAQFERCYCHEAEVERMKKTNNDKIWDYLFDENGKPIYTEFDRNDLIEYHEYEIVGVKDGHIFDLGDGYEVEAVHLPGHTPGQCGFYDLNNKTMFIGDTTGIGRIFEGEPFTEFCTVTALRDALVKLKPRFDEMSGVFPGHGMLDQTPTVLQYLLDTCNQIIDNPLNFDKEIVMERHGTVQKMYKKNIHQGTALRYKLENVK</sequence>
<dbReference type="SMART" id="SM00849">
    <property type="entry name" value="Lactamase_B"/>
    <property type="match status" value="1"/>
</dbReference>
<dbReference type="Pfam" id="PF00753">
    <property type="entry name" value="Lactamase_B"/>
    <property type="match status" value="1"/>
</dbReference>
<gene>
    <name evidence="2" type="ORF">J2S15_001166</name>
</gene>
<reference evidence="2 3" key="1">
    <citation type="submission" date="2023-07" db="EMBL/GenBank/DDBJ databases">
        <title>Genomic Encyclopedia of Type Strains, Phase IV (KMG-IV): sequencing the most valuable type-strain genomes for metagenomic binning, comparative biology and taxonomic classification.</title>
        <authorList>
            <person name="Goeker M."/>
        </authorList>
    </citation>
    <scope>NUCLEOTIDE SEQUENCE [LARGE SCALE GENOMIC DNA]</scope>
    <source>
        <strain evidence="2 3">DSM 16784</strain>
    </source>
</reference>
<dbReference type="RefSeq" id="WP_307406325.1">
    <property type="nucleotide sequence ID" value="NZ_JAUSUR010000001.1"/>
</dbReference>
<evidence type="ECO:0000259" key="1">
    <source>
        <dbReference type="SMART" id="SM00849"/>
    </source>
</evidence>
<dbReference type="Proteomes" id="UP001230220">
    <property type="component" value="Unassembled WGS sequence"/>
</dbReference>
<accession>A0ABU0E0U9</accession>
<name>A0ABU0E0U9_9FIRM</name>
<proteinExistence type="predicted"/>
<dbReference type="PANTHER" id="PTHR42951">
    <property type="entry name" value="METALLO-BETA-LACTAMASE DOMAIN-CONTAINING"/>
    <property type="match status" value="1"/>
</dbReference>
<dbReference type="Gene3D" id="3.60.15.10">
    <property type="entry name" value="Ribonuclease Z/Hydroxyacylglutathione hydrolase-like"/>
    <property type="match status" value="1"/>
</dbReference>
<dbReference type="EMBL" id="JAUSUR010000001">
    <property type="protein sequence ID" value="MDQ0360435.1"/>
    <property type="molecule type" value="Genomic_DNA"/>
</dbReference>
<protein>
    <submittedName>
        <fullName evidence="2">Glyoxylase-like metal-dependent hydrolase (Beta-lactamase superfamily II)</fullName>
    </submittedName>
</protein>
<evidence type="ECO:0000313" key="2">
    <source>
        <dbReference type="EMBL" id="MDQ0360435.1"/>
    </source>
</evidence>
<dbReference type="InterPro" id="IPR036866">
    <property type="entry name" value="RibonucZ/Hydroxyglut_hydro"/>
</dbReference>
<comment type="caution">
    <text evidence="2">The sequence shown here is derived from an EMBL/GenBank/DDBJ whole genome shotgun (WGS) entry which is preliminary data.</text>
</comment>
<dbReference type="SUPFAM" id="SSF56281">
    <property type="entry name" value="Metallo-hydrolase/oxidoreductase"/>
    <property type="match status" value="1"/>
</dbReference>
<evidence type="ECO:0000313" key="3">
    <source>
        <dbReference type="Proteomes" id="UP001230220"/>
    </source>
</evidence>
<dbReference type="PANTHER" id="PTHR42951:SF4">
    <property type="entry name" value="ACYL-COENZYME A THIOESTERASE MBLAC2"/>
    <property type="match status" value="1"/>
</dbReference>
<organism evidence="2 3">
    <name type="scientific">Breznakia pachnodae</name>
    <dbReference type="NCBI Taxonomy" id="265178"/>
    <lineage>
        <taxon>Bacteria</taxon>
        <taxon>Bacillati</taxon>
        <taxon>Bacillota</taxon>
        <taxon>Erysipelotrichia</taxon>
        <taxon>Erysipelotrichales</taxon>
        <taxon>Erysipelotrichaceae</taxon>
        <taxon>Breznakia</taxon>
    </lineage>
</organism>
<dbReference type="InterPro" id="IPR050855">
    <property type="entry name" value="NDM-1-like"/>
</dbReference>